<accession>A0A7J6NYE0</accession>
<evidence type="ECO:0000313" key="2">
    <source>
        <dbReference type="Proteomes" id="UP000541610"/>
    </source>
</evidence>
<proteinExistence type="predicted"/>
<reference evidence="1 2" key="1">
    <citation type="submission" date="2020-04" db="EMBL/GenBank/DDBJ databases">
        <title>Perkinsus olseni comparative genomics.</title>
        <authorList>
            <person name="Bogema D.R."/>
        </authorList>
    </citation>
    <scope>NUCLEOTIDE SEQUENCE [LARGE SCALE GENOMIC DNA]</scope>
    <source>
        <strain evidence="1">00978-12</strain>
    </source>
</reference>
<name>A0A7J6NYE0_PEROL</name>
<organism evidence="1 2">
    <name type="scientific">Perkinsus olseni</name>
    <name type="common">Perkinsus atlanticus</name>
    <dbReference type="NCBI Taxonomy" id="32597"/>
    <lineage>
        <taxon>Eukaryota</taxon>
        <taxon>Sar</taxon>
        <taxon>Alveolata</taxon>
        <taxon>Perkinsozoa</taxon>
        <taxon>Perkinsea</taxon>
        <taxon>Perkinsida</taxon>
        <taxon>Perkinsidae</taxon>
        <taxon>Perkinsus</taxon>
    </lineage>
</organism>
<dbReference type="Proteomes" id="UP000541610">
    <property type="component" value="Unassembled WGS sequence"/>
</dbReference>
<dbReference type="EMBL" id="JABANP010000141">
    <property type="protein sequence ID" value="KAF4688818.1"/>
    <property type="molecule type" value="Genomic_DNA"/>
</dbReference>
<dbReference type="AlphaFoldDB" id="A0A7J6NYE0"/>
<comment type="caution">
    <text evidence="1">The sequence shown here is derived from an EMBL/GenBank/DDBJ whole genome shotgun (WGS) entry which is preliminary data.</text>
</comment>
<evidence type="ECO:0000313" key="1">
    <source>
        <dbReference type="EMBL" id="KAF4688818.1"/>
    </source>
</evidence>
<gene>
    <name evidence="1" type="ORF">FOZ60_002406</name>
</gene>
<protein>
    <submittedName>
        <fullName evidence="1">Uncharacterized protein</fullName>
    </submittedName>
</protein>
<sequence>MWPRPPDAGIGSQSVKFKGPQQYLHNLVERVRVTKQPYEEAPRFQTVSMLGFISSWLIASQSLLLVAAQDPGKYVHSDPGGAFTIMFDLKTDNRLTFVFEVFNELPFYDHTLRLSGGPQTYSVLFTPRSGGVHALYGGIRTLYRNAKIQPGDLATLTYDEVQNTCSASFQGRNLQFVKWSFPLAGAFEHNRPGAFRWRYHIHSGNLVDITLSCPSSTRPGGPGPVHSTFRLVKNPSEGRPIDWLRVEDVSPADRRGGLDFENFLQAYRATCPYPNQSDADFKAFFPFSPNTVYVKGVDAVFYPLVRVSYFLLPGAFRYTRLRPSLDLTYGISANGISANGANGAVLLSCTCTAGGRFVSKSSLSKAVLCHTGQREGYCLADIPGQATVSDLLAFIREECGGPAVDEGSDLMSFYYASEDTIHVPYRGRTIAFSRTK</sequence>